<evidence type="ECO:0000313" key="4">
    <source>
        <dbReference type="Proteomes" id="UP000287033"/>
    </source>
</evidence>
<dbReference type="Proteomes" id="UP000287033">
    <property type="component" value="Unassembled WGS sequence"/>
</dbReference>
<dbReference type="Pfam" id="PF15261">
    <property type="entry name" value="JHY"/>
    <property type="match status" value="1"/>
</dbReference>
<dbReference type="EMBL" id="BEZZ01000025">
    <property type="protein sequence ID" value="GCC23270.1"/>
    <property type="molecule type" value="Genomic_DNA"/>
</dbReference>
<keyword evidence="4" id="KW-1185">Reference proteome</keyword>
<feature type="compositionally biased region" description="Basic and acidic residues" evidence="2">
    <location>
        <begin position="762"/>
        <end position="774"/>
    </location>
</feature>
<dbReference type="PANTHER" id="PTHR14726">
    <property type="entry name" value="JHY PROTEIN HOMOLOG"/>
    <property type="match status" value="1"/>
</dbReference>
<organism evidence="3 4">
    <name type="scientific">Chiloscyllium punctatum</name>
    <name type="common">Brownbanded bambooshark</name>
    <name type="synonym">Hemiscyllium punctatum</name>
    <dbReference type="NCBI Taxonomy" id="137246"/>
    <lineage>
        <taxon>Eukaryota</taxon>
        <taxon>Metazoa</taxon>
        <taxon>Chordata</taxon>
        <taxon>Craniata</taxon>
        <taxon>Vertebrata</taxon>
        <taxon>Chondrichthyes</taxon>
        <taxon>Elasmobranchii</taxon>
        <taxon>Galeomorphii</taxon>
        <taxon>Galeoidea</taxon>
        <taxon>Orectolobiformes</taxon>
        <taxon>Hemiscylliidae</taxon>
        <taxon>Chiloscyllium</taxon>
    </lineage>
</organism>
<evidence type="ECO:0000313" key="3">
    <source>
        <dbReference type="EMBL" id="GCC23270.1"/>
    </source>
</evidence>
<feature type="region of interest" description="Disordered" evidence="2">
    <location>
        <begin position="304"/>
        <end position="327"/>
    </location>
</feature>
<feature type="compositionally biased region" description="Low complexity" evidence="2">
    <location>
        <begin position="716"/>
        <end position="725"/>
    </location>
</feature>
<dbReference type="OrthoDB" id="10057281at2759"/>
<name>A0A401RYV6_CHIPU</name>
<dbReference type="PANTHER" id="PTHR14726:SF1">
    <property type="entry name" value="JHY PROTEIN HOMOLOG"/>
    <property type="match status" value="1"/>
</dbReference>
<feature type="region of interest" description="Disordered" evidence="2">
    <location>
        <begin position="681"/>
        <end position="780"/>
    </location>
</feature>
<dbReference type="OMA" id="SECEYLD"/>
<feature type="compositionally biased region" description="Basic and acidic residues" evidence="2">
    <location>
        <begin position="358"/>
        <end position="371"/>
    </location>
</feature>
<feature type="compositionally biased region" description="Basic and acidic residues" evidence="2">
    <location>
        <begin position="692"/>
        <end position="705"/>
    </location>
</feature>
<dbReference type="STRING" id="137246.A0A401RYV6"/>
<keyword evidence="1" id="KW-0175">Coiled coil</keyword>
<evidence type="ECO:0000256" key="1">
    <source>
        <dbReference type="SAM" id="Coils"/>
    </source>
</evidence>
<comment type="caution">
    <text evidence="3">The sequence shown here is derived from an EMBL/GenBank/DDBJ whole genome shotgun (WGS) entry which is preliminary data.</text>
</comment>
<accession>A0A401RYV6</accession>
<reference evidence="3 4" key="1">
    <citation type="journal article" date="2018" name="Nat. Ecol. Evol.">
        <title>Shark genomes provide insights into elasmobranch evolution and the origin of vertebrates.</title>
        <authorList>
            <person name="Hara Y"/>
            <person name="Yamaguchi K"/>
            <person name="Onimaru K"/>
            <person name="Kadota M"/>
            <person name="Koyanagi M"/>
            <person name="Keeley SD"/>
            <person name="Tatsumi K"/>
            <person name="Tanaka K"/>
            <person name="Motone F"/>
            <person name="Kageyama Y"/>
            <person name="Nozu R"/>
            <person name="Adachi N"/>
            <person name="Nishimura O"/>
            <person name="Nakagawa R"/>
            <person name="Tanegashima C"/>
            <person name="Kiyatake I"/>
            <person name="Matsumoto R"/>
            <person name="Murakumo K"/>
            <person name="Nishida K"/>
            <person name="Terakita A"/>
            <person name="Kuratani S"/>
            <person name="Sato K"/>
            <person name="Hyodo S Kuraku.S."/>
        </authorList>
    </citation>
    <scope>NUCLEOTIDE SEQUENCE [LARGE SCALE GENOMIC DNA]</scope>
</reference>
<dbReference type="AlphaFoldDB" id="A0A401RYV6"/>
<dbReference type="InterPro" id="IPR027968">
    <property type="entry name" value="JHY"/>
</dbReference>
<feature type="coiled-coil region" evidence="1">
    <location>
        <begin position="148"/>
        <end position="189"/>
    </location>
</feature>
<protein>
    <recommendedName>
        <fullName evidence="5">Junctional cadherin complex regulator</fullName>
    </recommendedName>
</protein>
<evidence type="ECO:0000256" key="2">
    <source>
        <dbReference type="SAM" id="MobiDB-lite"/>
    </source>
</evidence>
<evidence type="ECO:0008006" key="5">
    <source>
        <dbReference type="Google" id="ProtNLM"/>
    </source>
</evidence>
<proteinExistence type="predicted"/>
<feature type="compositionally biased region" description="Polar residues" evidence="2">
    <location>
        <begin position="1"/>
        <end position="12"/>
    </location>
</feature>
<gene>
    <name evidence="3" type="ORF">chiPu_0001664</name>
</gene>
<feature type="region of interest" description="Disordered" evidence="2">
    <location>
        <begin position="1"/>
        <end position="36"/>
    </location>
</feature>
<sequence>MEKNRSPTQNRKLLNPGACTQLKEVPERPLPQEGEDFPLRLFDSLESDSDSLIQEREYQLELQHRIQDNEEMVTLEDTEYDVNNGEEDEWNLYDSLEDMEDEQYEEQIEPEHKVNNNISLQTTDRYANLRYNPNWRNTRAGAKILMSKQNYESLHDSLENLLQESNELLEKTEGRYNEHQDKVEQKRQTNKARAVGFSLRDDDNVEKQLKRKRPSSPYIKCEASMQEEYESLGSSGFCDLQNDRKIKSNTIVAEVSQENHEEYQSHDEDNCEMFSDSECEYLDSLEQKRQTDKSQGVKFRLRESNNVQKQSERKHLPSYYKNEQSAQDCESLDSPRFYIDTIKSDLENNKKTGTRKFLIKEPKDKHEKDEDHNEEDDYESLNDHFQKEYQQFMEHESTCSDMSIKSVRHSNNRVISHGRKLQTKVRVQDDIVERNKQTLGRHKINSYQLLYSEKKEVKGTQQLSSAKSSKCVNTHESVQHVLDGEESSTIEVKWKQKAQKLQYGKTEHGQMLNPNYHQGAYARTLAPGLCSNSHLQRTDIAAGNSQSYSMNQEKMTKEDHSQFEKEYGNSRFPPLSFLPPYHLVQSPSTRLIQQMEQIYEGTPRPLHTHPSSHLVLPPIGLMGDSDSELEQTRPNEKKAVTLSRCNSDGYLAQMEKINKLKENNKYKPYTLRDYKSLKQDVKLGGLGPDYKSAQEKTEKMKRQKEYATQVKNQNMKPGSKPSPSQLKPPPGIENKTNSRRKMALEYARNIQKPKPLAAKPGDANEKSERGEFPEHSQYAQLDPSHNILLAMLQQRHEKEKQIVARFTAMHVS</sequence>
<dbReference type="GO" id="GO:0035082">
    <property type="term" value="P:axoneme assembly"/>
    <property type="evidence" value="ECO:0007669"/>
    <property type="project" value="TreeGrafter"/>
</dbReference>
<feature type="region of interest" description="Disordered" evidence="2">
    <location>
        <begin position="357"/>
        <end position="378"/>
    </location>
</feature>